<gene>
    <name evidence="1" type="ORF">G2W53_024517</name>
</gene>
<comment type="caution">
    <text evidence="1">The sequence shown here is derived from an EMBL/GenBank/DDBJ whole genome shotgun (WGS) entry which is preliminary data.</text>
</comment>
<accession>A0A834TDN6</accession>
<evidence type="ECO:0000313" key="2">
    <source>
        <dbReference type="Proteomes" id="UP000634136"/>
    </source>
</evidence>
<evidence type="ECO:0000313" key="1">
    <source>
        <dbReference type="EMBL" id="KAF7819062.1"/>
    </source>
</evidence>
<name>A0A834TDN6_9FABA</name>
<proteinExistence type="predicted"/>
<sequence length="45" mass="5027">MPLSCKFAIKGQSFNVSQANAWTSASRQKPLPKLKHICHEGEENN</sequence>
<organism evidence="1 2">
    <name type="scientific">Senna tora</name>
    <dbReference type="NCBI Taxonomy" id="362788"/>
    <lineage>
        <taxon>Eukaryota</taxon>
        <taxon>Viridiplantae</taxon>
        <taxon>Streptophyta</taxon>
        <taxon>Embryophyta</taxon>
        <taxon>Tracheophyta</taxon>
        <taxon>Spermatophyta</taxon>
        <taxon>Magnoliopsida</taxon>
        <taxon>eudicotyledons</taxon>
        <taxon>Gunneridae</taxon>
        <taxon>Pentapetalae</taxon>
        <taxon>rosids</taxon>
        <taxon>fabids</taxon>
        <taxon>Fabales</taxon>
        <taxon>Fabaceae</taxon>
        <taxon>Caesalpinioideae</taxon>
        <taxon>Cassia clade</taxon>
        <taxon>Senna</taxon>
    </lineage>
</organism>
<reference evidence="1" key="1">
    <citation type="submission" date="2020-09" db="EMBL/GenBank/DDBJ databases">
        <title>Genome-Enabled Discovery of Anthraquinone Biosynthesis in Senna tora.</title>
        <authorList>
            <person name="Kang S.-H."/>
            <person name="Pandey R.P."/>
            <person name="Lee C.-M."/>
            <person name="Sim J.-S."/>
            <person name="Jeong J.-T."/>
            <person name="Choi B.-S."/>
            <person name="Jung M."/>
            <person name="Ginzburg D."/>
            <person name="Zhao K."/>
            <person name="Won S.Y."/>
            <person name="Oh T.-J."/>
            <person name="Yu Y."/>
            <person name="Kim N.-H."/>
            <person name="Lee O.R."/>
            <person name="Lee T.-H."/>
            <person name="Bashyal P."/>
            <person name="Kim T.-S."/>
            <person name="Lee W.-H."/>
            <person name="Kawkins C."/>
            <person name="Kim C.-K."/>
            <person name="Kim J.S."/>
            <person name="Ahn B.O."/>
            <person name="Rhee S.Y."/>
            <person name="Sohng J.K."/>
        </authorList>
    </citation>
    <scope>NUCLEOTIDE SEQUENCE</scope>
    <source>
        <tissue evidence="1">Leaf</tissue>
    </source>
</reference>
<dbReference type="AlphaFoldDB" id="A0A834TDN6"/>
<dbReference type="Proteomes" id="UP000634136">
    <property type="component" value="Unassembled WGS sequence"/>
</dbReference>
<dbReference type="EMBL" id="JAAIUW010000008">
    <property type="protein sequence ID" value="KAF7819062.1"/>
    <property type="molecule type" value="Genomic_DNA"/>
</dbReference>
<protein>
    <submittedName>
        <fullName evidence="1">Uncharacterized protein</fullName>
    </submittedName>
</protein>
<keyword evidence="2" id="KW-1185">Reference proteome</keyword>